<name>A0ABW0M1A4_9BACL</name>
<gene>
    <name evidence="4" type="ORF">ACFPPD_23390</name>
</gene>
<dbReference type="SUPFAM" id="SSF52499">
    <property type="entry name" value="Isochorismatase-like hydrolases"/>
    <property type="match status" value="1"/>
</dbReference>
<proteinExistence type="inferred from homology"/>
<evidence type="ECO:0000256" key="2">
    <source>
        <dbReference type="ARBA" id="ARBA00022801"/>
    </source>
</evidence>
<evidence type="ECO:0000259" key="3">
    <source>
        <dbReference type="Pfam" id="PF00857"/>
    </source>
</evidence>
<dbReference type="Proteomes" id="UP001596105">
    <property type="component" value="Unassembled WGS sequence"/>
</dbReference>
<accession>A0ABW0M1A4</accession>
<comment type="caution">
    <text evidence="4">The sequence shown here is derived from an EMBL/GenBank/DDBJ whole genome shotgun (WGS) entry which is preliminary data.</text>
</comment>
<keyword evidence="2 4" id="KW-0378">Hydrolase</keyword>
<protein>
    <submittedName>
        <fullName evidence="4">Cysteine hydrolase family protein</fullName>
        <ecNumber evidence="4">3.-.-.-</ecNumber>
    </submittedName>
</protein>
<feature type="domain" description="Isochorismatase-like" evidence="3">
    <location>
        <begin position="4"/>
        <end position="131"/>
    </location>
</feature>
<reference evidence="5" key="1">
    <citation type="journal article" date="2019" name="Int. J. Syst. Evol. Microbiol.">
        <title>The Global Catalogue of Microorganisms (GCM) 10K type strain sequencing project: providing services to taxonomists for standard genome sequencing and annotation.</title>
        <authorList>
            <consortium name="The Broad Institute Genomics Platform"/>
            <consortium name="The Broad Institute Genome Sequencing Center for Infectious Disease"/>
            <person name="Wu L."/>
            <person name="Ma J."/>
        </authorList>
    </citation>
    <scope>NUCLEOTIDE SEQUENCE [LARGE SCALE GENOMIC DNA]</scope>
    <source>
        <strain evidence="5">CCUG 57113</strain>
    </source>
</reference>
<dbReference type="PANTHER" id="PTHR43540:SF14">
    <property type="entry name" value="ISOCHORISMATASE"/>
    <property type="match status" value="1"/>
</dbReference>
<dbReference type="EC" id="3.-.-.-" evidence="4"/>
<organism evidence="4 5">
    <name type="scientific">Cohnella suwonensis</name>
    <dbReference type="NCBI Taxonomy" id="696072"/>
    <lineage>
        <taxon>Bacteria</taxon>
        <taxon>Bacillati</taxon>
        <taxon>Bacillota</taxon>
        <taxon>Bacilli</taxon>
        <taxon>Bacillales</taxon>
        <taxon>Paenibacillaceae</taxon>
        <taxon>Cohnella</taxon>
    </lineage>
</organism>
<dbReference type="InterPro" id="IPR036380">
    <property type="entry name" value="Isochorismatase-like_sf"/>
</dbReference>
<dbReference type="GO" id="GO:0016787">
    <property type="term" value="F:hydrolase activity"/>
    <property type="evidence" value="ECO:0007669"/>
    <property type="project" value="UniProtKB-KW"/>
</dbReference>
<keyword evidence="5" id="KW-1185">Reference proteome</keyword>
<evidence type="ECO:0000313" key="5">
    <source>
        <dbReference type="Proteomes" id="UP001596105"/>
    </source>
</evidence>
<dbReference type="InterPro" id="IPR050272">
    <property type="entry name" value="Isochorismatase-like_hydrls"/>
</dbReference>
<dbReference type="Pfam" id="PF00857">
    <property type="entry name" value="Isochorismatase"/>
    <property type="match status" value="1"/>
</dbReference>
<comment type="similarity">
    <text evidence="1">Belongs to the isochorismatase family.</text>
</comment>
<dbReference type="PANTHER" id="PTHR43540">
    <property type="entry name" value="PEROXYUREIDOACRYLATE/UREIDOACRYLATE AMIDOHYDROLASE-RELATED"/>
    <property type="match status" value="1"/>
</dbReference>
<sequence length="174" mass="20215">MKEALIVIDMQEVFFRLPENHLYDKDRLVERVNKLIGQARAKGMPVVFVQHTEQDERDELYEGGEDWQIHRGMDREEGDPVFRKTKWDAFYQTGLEAYLREHGIERLVLTGAQTEFCMDTTLRAAYSLGFQRNRLFKGSHSTLNSKVLSAEQIISHHENVWNGRFVAISEGDLA</sequence>
<dbReference type="InterPro" id="IPR000868">
    <property type="entry name" value="Isochorismatase-like_dom"/>
</dbReference>
<dbReference type="RefSeq" id="WP_209743750.1">
    <property type="nucleotide sequence ID" value="NZ_JBHSMH010000111.1"/>
</dbReference>
<dbReference type="CDD" id="cd01014">
    <property type="entry name" value="nicotinamidase_related"/>
    <property type="match status" value="1"/>
</dbReference>
<dbReference type="Gene3D" id="3.40.50.850">
    <property type="entry name" value="Isochorismatase-like"/>
    <property type="match status" value="1"/>
</dbReference>
<dbReference type="EMBL" id="JBHSMH010000111">
    <property type="protein sequence ID" value="MFC5471624.1"/>
    <property type="molecule type" value="Genomic_DNA"/>
</dbReference>
<evidence type="ECO:0000313" key="4">
    <source>
        <dbReference type="EMBL" id="MFC5471624.1"/>
    </source>
</evidence>
<evidence type="ECO:0000256" key="1">
    <source>
        <dbReference type="ARBA" id="ARBA00006336"/>
    </source>
</evidence>